<accession>A0A146K0Q5</accession>
<feature type="region of interest" description="Disordered" evidence="1">
    <location>
        <begin position="158"/>
        <end position="179"/>
    </location>
</feature>
<feature type="compositionally biased region" description="Low complexity" evidence="1">
    <location>
        <begin position="158"/>
        <end position="169"/>
    </location>
</feature>
<dbReference type="EMBL" id="GDID01007427">
    <property type="protein sequence ID" value="JAP89179.1"/>
    <property type="molecule type" value="Transcribed_RNA"/>
</dbReference>
<evidence type="ECO:0000256" key="1">
    <source>
        <dbReference type="SAM" id="MobiDB-lite"/>
    </source>
</evidence>
<evidence type="ECO:0000313" key="2">
    <source>
        <dbReference type="EMBL" id="JAP89179.1"/>
    </source>
</evidence>
<feature type="non-terminal residue" evidence="2">
    <location>
        <position position="1"/>
    </location>
</feature>
<organism evidence="2">
    <name type="scientific">Trepomonas sp. PC1</name>
    <dbReference type="NCBI Taxonomy" id="1076344"/>
    <lineage>
        <taxon>Eukaryota</taxon>
        <taxon>Metamonada</taxon>
        <taxon>Diplomonadida</taxon>
        <taxon>Hexamitidae</taxon>
        <taxon>Hexamitinae</taxon>
        <taxon>Trepomonas</taxon>
    </lineage>
</organism>
<sequence length="373" mass="43124">TYPLPNFPTLPTNFPSYPSLPNSVEMNNIKQDQLNDKPSLPGEFFDKQILNNTANQAQCFQPSVPGPTMPQENPFLPQQNKQVKKNPFDNARLKVNEPPKFQFNMQMPTQYVSMCRQARATNSQYMKPTLPSTEEMMSFMRDFTSQISKDEIEHKLLPPSTSLQPQLPSMPEVPQQEKENPFTKMKFATDKPMKSVESKKNPFDLILPIQKEPIKDQKQVMVDNLNPKVNETQFAQQFDAPKAFELQEQILNHPENENPMPKDEFEEAAELLSNPSDSNLEKAIQKMETLYIQYQNDDEKELDQLKDQVFKQMDMVMQFTSAAKEMLRAGRKDNARQMLKGKQMALNFLKVLEKKLEKAEAKQKSKLMHELGM</sequence>
<gene>
    <name evidence="2" type="ORF">TPC1_31326</name>
</gene>
<name>A0A146K0Q5_9EUKA</name>
<dbReference type="AlphaFoldDB" id="A0A146K0Q5"/>
<reference evidence="2" key="1">
    <citation type="submission" date="2015-07" db="EMBL/GenBank/DDBJ databases">
        <title>Adaptation to a free-living lifestyle via gene acquisitions in the diplomonad Trepomonas sp. PC1.</title>
        <authorList>
            <person name="Xu F."/>
            <person name="Jerlstrom-Hultqvist J."/>
            <person name="Kolisko M."/>
            <person name="Simpson A.G.B."/>
            <person name="Roger A.J."/>
            <person name="Svard S.G."/>
            <person name="Andersson J.O."/>
        </authorList>
    </citation>
    <scope>NUCLEOTIDE SEQUENCE</scope>
    <source>
        <strain evidence="2">PC1</strain>
    </source>
</reference>
<protein>
    <submittedName>
        <fullName evidence="2">Uncharacterized protein</fullName>
    </submittedName>
</protein>
<proteinExistence type="predicted"/>